<dbReference type="OMA" id="QKEMQHE"/>
<feature type="non-terminal residue" evidence="2">
    <location>
        <position position="1"/>
    </location>
</feature>
<name>A0A2H3DWP3_ARMGA</name>
<sequence length="216" mass="25238">IIRPIPPTSYDRTADGEKFHHFTMEMTQFCKEGQVPRDEQVFLMSHYLKGKALLYFIQNVSKNHVEWTLLDFLHGMFNACFPLNYRSQQHDKIKRCYQNDRTILEYVYKLETLYGLVGVTSRCEHVIKLWDGFQKEMQHELHQVKLNKEVHSWRHIIEEAELIEMADLEAAPHSKEKKPSQGGNNGNGNRNNGTSSRKNKPNNNNSKGYSHHKNGP</sequence>
<dbReference type="STRING" id="47427.A0A2H3DWP3"/>
<proteinExistence type="predicted"/>
<accession>A0A2H3DWP3</accession>
<evidence type="ECO:0000313" key="2">
    <source>
        <dbReference type="EMBL" id="PBK98284.1"/>
    </source>
</evidence>
<dbReference type="InParanoid" id="A0A2H3DWP3"/>
<gene>
    <name evidence="2" type="ORF">ARMGADRAFT_920713</name>
</gene>
<reference evidence="3" key="1">
    <citation type="journal article" date="2017" name="Nat. Ecol. Evol.">
        <title>Genome expansion and lineage-specific genetic innovations in the forest pathogenic fungi Armillaria.</title>
        <authorList>
            <person name="Sipos G."/>
            <person name="Prasanna A.N."/>
            <person name="Walter M.C."/>
            <person name="O'Connor E."/>
            <person name="Balint B."/>
            <person name="Krizsan K."/>
            <person name="Kiss B."/>
            <person name="Hess J."/>
            <person name="Varga T."/>
            <person name="Slot J."/>
            <person name="Riley R."/>
            <person name="Boka B."/>
            <person name="Rigling D."/>
            <person name="Barry K."/>
            <person name="Lee J."/>
            <person name="Mihaltcheva S."/>
            <person name="LaButti K."/>
            <person name="Lipzen A."/>
            <person name="Waldron R."/>
            <person name="Moloney N.M."/>
            <person name="Sperisen C."/>
            <person name="Kredics L."/>
            <person name="Vagvoelgyi C."/>
            <person name="Patrignani A."/>
            <person name="Fitzpatrick D."/>
            <person name="Nagy I."/>
            <person name="Doyle S."/>
            <person name="Anderson J.B."/>
            <person name="Grigoriev I.V."/>
            <person name="Gueldener U."/>
            <person name="Muensterkoetter M."/>
            <person name="Nagy L.G."/>
        </authorList>
    </citation>
    <scope>NUCLEOTIDE SEQUENCE [LARGE SCALE GENOMIC DNA]</scope>
    <source>
        <strain evidence="3">Ar21-2</strain>
    </source>
</reference>
<dbReference type="AlphaFoldDB" id="A0A2H3DWP3"/>
<feature type="region of interest" description="Disordered" evidence="1">
    <location>
        <begin position="170"/>
        <end position="216"/>
    </location>
</feature>
<evidence type="ECO:0000256" key="1">
    <source>
        <dbReference type="SAM" id="MobiDB-lite"/>
    </source>
</evidence>
<protein>
    <recommendedName>
        <fullName evidence="4">Retrotransposon gag domain-containing protein</fullName>
    </recommendedName>
</protein>
<feature type="compositionally biased region" description="Basic and acidic residues" evidence="1">
    <location>
        <begin position="170"/>
        <end position="179"/>
    </location>
</feature>
<evidence type="ECO:0008006" key="4">
    <source>
        <dbReference type="Google" id="ProtNLM"/>
    </source>
</evidence>
<organism evidence="2 3">
    <name type="scientific">Armillaria gallica</name>
    <name type="common">Bulbous honey fungus</name>
    <name type="synonym">Armillaria bulbosa</name>
    <dbReference type="NCBI Taxonomy" id="47427"/>
    <lineage>
        <taxon>Eukaryota</taxon>
        <taxon>Fungi</taxon>
        <taxon>Dikarya</taxon>
        <taxon>Basidiomycota</taxon>
        <taxon>Agaricomycotina</taxon>
        <taxon>Agaricomycetes</taxon>
        <taxon>Agaricomycetidae</taxon>
        <taxon>Agaricales</taxon>
        <taxon>Marasmiineae</taxon>
        <taxon>Physalacriaceae</taxon>
        <taxon>Armillaria</taxon>
    </lineage>
</organism>
<dbReference type="EMBL" id="KZ293648">
    <property type="protein sequence ID" value="PBK98284.1"/>
    <property type="molecule type" value="Genomic_DNA"/>
</dbReference>
<dbReference type="OrthoDB" id="3205788at2759"/>
<feature type="compositionally biased region" description="Low complexity" evidence="1">
    <location>
        <begin position="187"/>
        <end position="207"/>
    </location>
</feature>
<evidence type="ECO:0000313" key="3">
    <source>
        <dbReference type="Proteomes" id="UP000217790"/>
    </source>
</evidence>
<keyword evidence="3" id="KW-1185">Reference proteome</keyword>
<dbReference type="Proteomes" id="UP000217790">
    <property type="component" value="Unassembled WGS sequence"/>
</dbReference>